<proteinExistence type="predicted"/>
<keyword evidence="2" id="KW-0472">Membrane</keyword>
<gene>
    <name evidence="3" type="ORF">A1O7_05667</name>
</gene>
<feature type="region of interest" description="Disordered" evidence="1">
    <location>
        <begin position="1"/>
        <end position="158"/>
    </location>
</feature>
<evidence type="ECO:0000313" key="4">
    <source>
        <dbReference type="Proteomes" id="UP000019473"/>
    </source>
</evidence>
<feature type="region of interest" description="Disordered" evidence="1">
    <location>
        <begin position="178"/>
        <end position="197"/>
    </location>
</feature>
<accession>W9VR96</accession>
<dbReference type="EMBL" id="AMGW01000004">
    <property type="protein sequence ID" value="EXJ58242.1"/>
    <property type="molecule type" value="Genomic_DNA"/>
</dbReference>
<feature type="compositionally biased region" description="Polar residues" evidence="1">
    <location>
        <begin position="178"/>
        <end position="189"/>
    </location>
</feature>
<keyword evidence="2" id="KW-1133">Transmembrane helix</keyword>
<dbReference type="VEuPathDB" id="FungiDB:A1O7_05667"/>
<dbReference type="GeneID" id="19180250"/>
<name>W9VR96_9EURO</name>
<evidence type="ECO:0000256" key="1">
    <source>
        <dbReference type="SAM" id="MobiDB-lite"/>
    </source>
</evidence>
<evidence type="ECO:0000313" key="3">
    <source>
        <dbReference type="EMBL" id="EXJ58242.1"/>
    </source>
</evidence>
<dbReference type="AlphaFoldDB" id="W9VR96"/>
<feature type="compositionally biased region" description="Low complexity" evidence="1">
    <location>
        <begin position="117"/>
        <end position="158"/>
    </location>
</feature>
<feature type="region of interest" description="Disordered" evidence="1">
    <location>
        <begin position="377"/>
        <end position="413"/>
    </location>
</feature>
<feature type="region of interest" description="Disordered" evidence="1">
    <location>
        <begin position="516"/>
        <end position="538"/>
    </location>
</feature>
<organism evidence="3 4">
    <name type="scientific">Cladophialophora yegresii CBS 114405</name>
    <dbReference type="NCBI Taxonomy" id="1182544"/>
    <lineage>
        <taxon>Eukaryota</taxon>
        <taxon>Fungi</taxon>
        <taxon>Dikarya</taxon>
        <taxon>Ascomycota</taxon>
        <taxon>Pezizomycotina</taxon>
        <taxon>Eurotiomycetes</taxon>
        <taxon>Chaetothyriomycetidae</taxon>
        <taxon>Chaetothyriales</taxon>
        <taxon>Herpotrichiellaceae</taxon>
        <taxon>Cladophialophora</taxon>
    </lineage>
</organism>
<feature type="compositionally biased region" description="Polar residues" evidence="1">
    <location>
        <begin position="465"/>
        <end position="474"/>
    </location>
</feature>
<feature type="region of interest" description="Disordered" evidence="1">
    <location>
        <begin position="328"/>
        <end position="361"/>
    </location>
</feature>
<dbReference type="HOGENOM" id="CLU_033250_0_0_1"/>
<keyword evidence="4" id="KW-1185">Reference proteome</keyword>
<sequence>MPAKGSLRRFDRSRIAPLKVERDESSEEIHRPQHVKRQGEVPPPPPPQSGSSSYLPPAPPSILRLPSGILGSPPKVDTRDDELDGESDSDLDGISSDEDGIDPGEEADGTIENPFIPATATTTRSPSSITASTTTSSSPGSLEPTSASSSVASSTSTPGGFFTSSSGATTTGLASVPVSTSISGSTTRSDIAAAPVSTSSVATVDVPEASNHPLAKTAVIVPAVIGSVAAIAAVYLLFRYCVPLRARWTIYRARKGQKLPEAEDGIFRPTTPQMTEASYVTKTASKASGEESLASTQITMLPTFPKDTAAAALPITNTRAAPPVLVRNVSTKPNAQNPLVSKPALSRSNSATRAGAGAPPEGYGTYAFNFNLSDYAASQSSNPGPGHHRHPSGLANNPPTPRASKAPAGLSNQNKAAAMPTIPFVGGGGAESELGVSTPTAAHFGPKTPPESEVNYSPRRLRKSITPSESVSNIPDSPYLRSSVLMPPPPMPAAAPVDSRWSSNSSSLNGRLLAQAVNMGPVQDRDVGTAPNARRLSR</sequence>
<feature type="compositionally biased region" description="Acidic residues" evidence="1">
    <location>
        <begin position="79"/>
        <end position="109"/>
    </location>
</feature>
<evidence type="ECO:0000256" key="2">
    <source>
        <dbReference type="SAM" id="Phobius"/>
    </source>
</evidence>
<feature type="transmembrane region" description="Helical" evidence="2">
    <location>
        <begin position="219"/>
        <end position="238"/>
    </location>
</feature>
<feature type="compositionally biased region" description="Polar residues" evidence="1">
    <location>
        <begin position="328"/>
        <end position="339"/>
    </location>
</feature>
<dbReference type="Proteomes" id="UP000019473">
    <property type="component" value="Unassembled WGS sequence"/>
</dbReference>
<feature type="region of interest" description="Disordered" evidence="1">
    <location>
        <begin position="429"/>
        <end position="474"/>
    </location>
</feature>
<protein>
    <submittedName>
        <fullName evidence="3">Uncharacterized protein</fullName>
    </submittedName>
</protein>
<reference evidence="3 4" key="1">
    <citation type="submission" date="2013-03" db="EMBL/GenBank/DDBJ databases">
        <title>The Genome Sequence of Cladophialophora yegresii CBS 114405.</title>
        <authorList>
            <consortium name="The Broad Institute Genomics Platform"/>
            <person name="Cuomo C."/>
            <person name="de Hoog S."/>
            <person name="Gorbushina A."/>
            <person name="Walker B."/>
            <person name="Young S.K."/>
            <person name="Zeng Q."/>
            <person name="Gargeya S."/>
            <person name="Fitzgerald M."/>
            <person name="Haas B."/>
            <person name="Abouelleil A."/>
            <person name="Allen A.W."/>
            <person name="Alvarado L."/>
            <person name="Arachchi H.M."/>
            <person name="Berlin A.M."/>
            <person name="Chapman S.B."/>
            <person name="Gainer-Dewar J."/>
            <person name="Goldberg J."/>
            <person name="Griggs A."/>
            <person name="Gujja S."/>
            <person name="Hansen M."/>
            <person name="Howarth C."/>
            <person name="Imamovic A."/>
            <person name="Ireland A."/>
            <person name="Larimer J."/>
            <person name="McCowan C."/>
            <person name="Murphy C."/>
            <person name="Pearson M."/>
            <person name="Poon T.W."/>
            <person name="Priest M."/>
            <person name="Roberts A."/>
            <person name="Saif S."/>
            <person name="Shea T."/>
            <person name="Sisk P."/>
            <person name="Sykes S."/>
            <person name="Wortman J."/>
            <person name="Nusbaum C."/>
            <person name="Birren B."/>
        </authorList>
    </citation>
    <scope>NUCLEOTIDE SEQUENCE [LARGE SCALE GENOMIC DNA]</scope>
    <source>
        <strain evidence="3 4">CBS 114405</strain>
    </source>
</reference>
<feature type="compositionally biased region" description="Basic and acidic residues" evidence="1">
    <location>
        <begin position="8"/>
        <end position="31"/>
    </location>
</feature>
<keyword evidence="2" id="KW-0812">Transmembrane</keyword>
<dbReference type="OrthoDB" id="4161547at2759"/>
<dbReference type="RefSeq" id="XP_007757865.1">
    <property type="nucleotide sequence ID" value="XM_007759675.1"/>
</dbReference>
<dbReference type="STRING" id="1182544.W9VR96"/>
<comment type="caution">
    <text evidence="3">The sequence shown here is derived from an EMBL/GenBank/DDBJ whole genome shotgun (WGS) entry which is preliminary data.</text>
</comment>